<dbReference type="InterPro" id="IPR053013">
    <property type="entry name" value="LAT"/>
</dbReference>
<feature type="domain" description="LYC1 C-terminal" evidence="1">
    <location>
        <begin position="176"/>
        <end position="381"/>
    </location>
</feature>
<dbReference type="PANTHER" id="PTHR34815:SF4">
    <property type="entry name" value="N-ACETYLTRANSFERASE DOMAIN-CONTAINING PROTEIN"/>
    <property type="match status" value="1"/>
</dbReference>
<organism evidence="2 3">
    <name type="scientific">Colletotrichum chlorophyti</name>
    <dbReference type="NCBI Taxonomy" id="708187"/>
    <lineage>
        <taxon>Eukaryota</taxon>
        <taxon>Fungi</taxon>
        <taxon>Dikarya</taxon>
        <taxon>Ascomycota</taxon>
        <taxon>Pezizomycotina</taxon>
        <taxon>Sordariomycetes</taxon>
        <taxon>Hypocreomycetidae</taxon>
        <taxon>Glomerellales</taxon>
        <taxon>Glomerellaceae</taxon>
        <taxon>Colletotrichum</taxon>
    </lineage>
</organism>
<evidence type="ECO:0000313" key="2">
    <source>
        <dbReference type="EMBL" id="OLN98043.1"/>
    </source>
</evidence>
<name>A0A1Q8S9A4_9PEZI</name>
<dbReference type="GO" id="GO:0016740">
    <property type="term" value="F:transferase activity"/>
    <property type="evidence" value="ECO:0007669"/>
    <property type="project" value="UniProtKB-KW"/>
</dbReference>
<protein>
    <submittedName>
        <fullName evidence="2">Lysine acetyltransferase 1</fullName>
    </submittedName>
</protein>
<reference evidence="2 3" key="1">
    <citation type="submission" date="2016-11" db="EMBL/GenBank/DDBJ databases">
        <title>Draft Genome Assembly of Colletotrichum chlorophyti a pathogen of herbaceous plants.</title>
        <authorList>
            <person name="Gan P."/>
            <person name="Narusaka M."/>
            <person name="Tsushima A."/>
            <person name="Narusaka Y."/>
            <person name="Takano Y."/>
            <person name="Shirasu K."/>
        </authorList>
    </citation>
    <scope>NUCLEOTIDE SEQUENCE [LARGE SCALE GENOMIC DNA]</scope>
    <source>
        <strain evidence="2 3">NTL11</strain>
    </source>
</reference>
<evidence type="ECO:0000313" key="3">
    <source>
        <dbReference type="Proteomes" id="UP000186583"/>
    </source>
</evidence>
<keyword evidence="2" id="KW-0808">Transferase</keyword>
<dbReference type="AlphaFoldDB" id="A0A1Q8S9A4"/>
<accession>A0A1Q8S9A4</accession>
<dbReference type="Proteomes" id="UP000186583">
    <property type="component" value="Unassembled WGS sequence"/>
</dbReference>
<dbReference type="SUPFAM" id="SSF55729">
    <property type="entry name" value="Acyl-CoA N-acyltransferases (Nat)"/>
    <property type="match status" value="1"/>
</dbReference>
<dbReference type="InterPro" id="IPR016181">
    <property type="entry name" value="Acyl_CoA_acyltransferase"/>
</dbReference>
<dbReference type="EMBL" id="MPGH01000001">
    <property type="protein sequence ID" value="OLN98043.1"/>
    <property type="molecule type" value="Genomic_DNA"/>
</dbReference>
<sequence>MGSTHETDLVLTQPTRAERVKTYTSTYENWGAALELEEYLRREEYMTTVPVSRNGGITHWILTDPTQPPDGRPILSSCESIRKRVLVARPDGTVVDAITHAIGSVFTDPAHRGNGYASIMMNMVGPRLASWQGAEMAEGEKWGDIKDGEVVCSVLFSDIGKKFYAKHGWLPYESTHLSFPPQAALGKKEGIEAAALGYHELAELCAVDERLLRARLAKGFGDGKTRVALLPDIDAILWHLMREDFMTKHIFGTTPTVRGGVVGEPGARVWAVWTRGYYGGLKKPEGNTMHVLRLVVEDENSSDDFVQEAVEALLKLARAEAAEWKVNNVELWNPEPRVRGLIEKAGIPHEFVERENDSIASLMWYGDGEVEWVLNEKFGWC</sequence>
<keyword evidence="3" id="KW-1185">Reference proteome</keyword>
<dbReference type="PANTHER" id="PTHR34815">
    <property type="entry name" value="LYSINE ACETYLTRANSFERASE"/>
    <property type="match status" value="1"/>
</dbReference>
<dbReference type="InterPro" id="IPR055100">
    <property type="entry name" value="GNAT_LYC1-like"/>
</dbReference>
<dbReference type="STRING" id="708187.A0A1Q8S9A4"/>
<gene>
    <name evidence="2" type="ORF">CCHL11_06872</name>
</gene>
<dbReference type="OrthoDB" id="2020070at2759"/>
<comment type="caution">
    <text evidence="2">The sequence shown here is derived from an EMBL/GenBank/DDBJ whole genome shotgun (WGS) entry which is preliminary data.</text>
</comment>
<dbReference type="Pfam" id="PF22998">
    <property type="entry name" value="GNAT_LYC1-like"/>
    <property type="match status" value="1"/>
</dbReference>
<dbReference type="Gene3D" id="3.40.630.30">
    <property type="match status" value="1"/>
</dbReference>
<proteinExistence type="predicted"/>
<evidence type="ECO:0000259" key="1">
    <source>
        <dbReference type="Pfam" id="PF22998"/>
    </source>
</evidence>